<keyword evidence="2" id="KW-1185">Reference proteome</keyword>
<organism evidence="1 2">
    <name type="scientific">Pleurodeles waltl</name>
    <name type="common">Iberian ribbed newt</name>
    <dbReference type="NCBI Taxonomy" id="8319"/>
    <lineage>
        <taxon>Eukaryota</taxon>
        <taxon>Metazoa</taxon>
        <taxon>Chordata</taxon>
        <taxon>Craniata</taxon>
        <taxon>Vertebrata</taxon>
        <taxon>Euteleostomi</taxon>
        <taxon>Amphibia</taxon>
        <taxon>Batrachia</taxon>
        <taxon>Caudata</taxon>
        <taxon>Salamandroidea</taxon>
        <taxon>Salamandridae</taxon>
        <taxon>Pleurodelinae</taxon>
        <taxon>Pleurodeles</taxon>
    </lineage>
</organism>
<sequence>METRMTEAEAFITTLTTDTVALHTQVKELRATTKLMAERLDDFEGCSRCNHVCIIGTQEHKRPVVDLFVEDLIAKLLQSRYLSKYFYVKCAHCIPGAPPKPGAPLVQ</sequence>
<evidence type="ECO:0000313" key="1">
    <source>
        <dbReference type="EMBL" id="KAJ1157579.1"/>
    </source>
</evidence>
<gene>
    <name evidence="1" type="ORF">NDU88_010285</name>
</gene>
<dbReference type="AlphaFoldDB" id="A0AAV7S270"/>
<name>A0AAV7S270_PLEWA</name>
<reference evidence="1" key="1">
    <citation type="journal article" date="2022" name="bioRxiv">
        <title>Sequencing and chromosome-scale assembly of the giantPleurodeles waltlgenome.</title>
        <authorList>
            <person name="Brown T."/>
            <person name="Elewa A."/>
            <person name="Iarovenko S."/>
            <person name="Subramanian E."/>
            <person name="Araus A.J."/>
            <person name="Petzold A."/>
            <person name="Susuki M."/>
            <person name="Suzuki K.-i.T."/>
            <person name="Hayashi T."/>
            <person name="Toyoda A."/>
            <person name="Oliveira C."/>
            <person name="Osipova E."/>
            <person name="Leigh N.D."/>
            <person name="Simon A."/>
            <person name="Yun M.H."/>
        </authorList>
    </citation>
    <scope>NUCLEOTIDE SEQUENCE</scope>
    <source>
        <strain evidence="1">20211129_DDA</strain>
        <tissue evidence="1">Liver</tissue>
    </source>
</reference>
<proteinExistence type="predicted"/>
<dbReference type="Proteomes" id="UP001066276">
    <property type="component" value="Chromosome 5"/>
</dbReference>
<protein>
    <submittedName>
        <fullName evidence="1">Uncharacterized protein</fullName>
    </submittedName>
</protein>
<comment type="caution">
    <text evidence="1">The sequence shown here is derived from an EMBL/GenBank/DDBJ whole genome shotgun (WGS) entry which is preliminary data.</text>
</comment>
<accession>A0AAV7S270</accession>
<dbReference type="EMBL" id="JANPWB010000009">
    <property type="protein sequence ID" value="KAJ1157579.1"/>
    <property type="molecule type" value="Genomic_DNA"/>
</dbReference>
<evidence type="ECO:0000313" key="2">
    <source>
        <dbReference type="Proteomes" id="UP001066276"/>
    </source>
</evidence>